<evidence type="ECO:0000313" key="5">
    <source>
        <dbReference type="EMBL" id="MBU5439547.1"/>
    </source>
</evidence>
<comment type="caution">
    <text evidence="5">The sequence shown here is derived from an EMBL/GenBank/DDBJ whole genome shotgun (WGS) entry which is preliminary data.</text>
</comment>
<feature type="domain" description="HTH araC/xylS-type" evidence="4">
    <location>
        <begin position="7"/>
        <end position="105"/>
    </location>
</feature>
<dbReference type="PROSITE" id="PS00041">
    <property type="entry name" value="HTH_ARAC_FAMILY_1"/>
    <property type="match status" value="1"/>
</dbReference>
<dbReference type="PANTHER" id="PTHR47504:SF6">
    <property type="entry name" value="ARAC-FAMILY TRANSCRIPTIONAL REGULATOR"/>
    <property type="match status" value="1"/>
</dbReference>
<protein>
    <submittedName>
        <fullName evidence="5">AraC family transcriptional regulator</fullName>
    </submittedName>
</protein>
<dbReference type="Pfam" id="PF12833">
    <property type="entry name" value="HTH_18"/>
    <property type="match status" value="1"/>
</dbReference>
<evidence type="ECO:0000256" key="3">
    <source>
        <dbReference type="ARBA" id="ARBA00023163"/>
    </source>
</evidence>
<dbReference type="RefSeq" id="WP_216521256.1">
    <property type="nucleotide sequence ID" value="NZ_JAHLPM010000016.1"/>
</dbReference>
<keyword evidence="1" id="KW-0805">Transcription regulation</keyword>
<dbReference type="PANTHER" id="PTHR47504">
    <property type="entry name" value="RIGHT ORIGIN-BINDING PROTEIN"/>
    <property type="match status" value="1"/>
</dbReference>
<reference evidence="5 6" key="1">
    <citation type="submission" date="2021-06" db="EMBL/GenBank/DDBJ databases">
        <authorList>
            <person name="Sun Q."/>
            <person name="Li D."/>
        </authorList>
    </citation>
    <scope>NUCLEOTIDE SEQUENCE [LARGE SCALE GENOMIC DNA]</scope>
    <source>
        <strain evidence="5 6">MSJ-40</strain>
    </source>
</reference>
<dbReference type="EMBL" id="JAHLPM010000016">
    <property type="protein sequence ID" value="MBU5439547.1"/>
    <property type="molecule type" value="Genomic_DNA"/>
</dbReference>
<organism evidence="5 6">
    <name type="scientific">Tissierella simiarum</name>
    <dbReference type="NCBI Taxonomy" id="2841534"/>
    <lineage>
        <taxon>Bacteria</taxon>
        <taxon>Bacillati</taxon>
        <taxon>Bacillota</taxon>
        <taxon>Tissierellia</taxon>
        <taxon>Tissierellales</taxon>
        <taxon>Tissierellaceae</taxon>
        <taxon>Tissierella</taxon>
    </lineage>
</organism>
<sequence>MSLKTIENMVDWVEENIKENPTLIEMSNYVGYSPFYCSAKFHENVGITFKQYVSKRKLSLAAIEIRDTQSRFLDIALKYGFSSQEAFTRAFVDAFGCTPSQYRKRLTTIQIYMRPNILLVPEEEFLGTLKD</sequence>
<name>A0ABS6E9E1_9FIRM</name>
<dbReference type="InterPro" id="IPR018062">
    <property type="entry name" value="HTH_AraC-typ_CS"/>
</dbReference>
<proteinExistence type="predicted"/>
<dbReference type="InterPro" id="IPR018060">
    <property type="entry name" value="HTH_AraC"/>
</dbReference>
<keyword evidence="6" id="KW-1185">Reference proteome</keyword>
<gene>
    <name evidence="5" type="ORF">KQI42_16150</name>
</gene>
<keyword evidence="2" id="KW-0238">DNA-binding</keyword>
<dbReference type="Proteomes" id="UP000749471">
    <property type="component" value="Unassembled WGS sequence"/>
</dbReference>
<dbReference type="InterPro" id="IPR050959">
    <property type="entry name" value="MarA-like"/>
</dbReference>
<evidence type="ECO:0000313" key="6">
    <source>
        <dbReference type="Proteomes" id="UP000749471"/>
    </source>
</evidence>
<evidence type="ECO:0000256" key="1">
    <source>
        <dbReference type="ARBA" id="ARBA00023015"/>
    </source>
</evidence>
<evidence type="ECO:0000259" key="4">
    <source>
        <dbReference type="PROSITE" id="PS01124"/>
    </source>
</evidence>
<dbReference type="SMART" id="SM00342">
    <property type="entry name" value="HTH_ARAC"/>
    <property type="match status" value="1"/>
</dbReference>
<keyword evidence="3" id="KW-0804">Transcription</keyword>
<dbReference type="PROSITE" id="PS01124">
    <property type="entry name" value="HTH_ARAC_FAMILY_2"/>
    <property type="match status" value="1"/>
</dbReference>
<accession>A0ABS6E9E1</accession>
<evidence type="ECO:0000256" key="2">
    <source>
        <dbReference type="ARBA" id="ARBA00023125"/>
    </source>
</evidence>